<gene>
    <name evidence="6" type="ORF">EZV62_019054</name>
</gene>
<name>A0A5C7HA11_9ROSI</name>
<keyword evidence="3" id="KW-0689">Ribosomal protein</keyword>
<feature type="domain" description="RNA helicase C-terminal" evidence="5">
    <location>
        <begin position="70"/>
        <end position="111"/>
    </location>
</feature>
<dbReference type="OrthoDB" id="5600252at2759"/>
<comment type="caution">
    <text evidence="6">The sequence shown here is derived from an EMBL/GenBank/DDBJ whole genome shotgun (WGS) entry which is preliminary data.</text>
</comment>
<protein>
    <recommendedName>
        <fullName evidence="5">RNA helicase C-terminal domain-containing protein</fullName>
    </recommendedName>
</protein>
<dbReference type="GO" id="GO:0006412">
    <property type="term" value="P:translation"/>
    <property type="evidence" value="ECO:0007669"/>
    <property type="project" value="InterPro"/>
</dbReference>
<keyword evidence="1" id="KW-0378">Hydrolase</keyword>
<keyword evidence="2" id="KW-0347">Helicase</keyword>
<dbReference type="GO" id="GO:0005840">
    <property type="term" value="C:ribosome"/>
    <property type="evidence" value="ECO:0007669"/>
    <property type="project" value="UniProtKB-KW"/>
</dbReference>
<evidence type="ECO:0000313" key="7">
    <source>
        <dbReference type="Proteomes" id="UP000323000"/>
    </source>
</evidence>
<dbReference type="GO" id="GO:1990904">
    <property type="term" value="C:ribonucleoprotein complex"/>
    <property type="evidence" value="ECO:0007669"/>
    <property type="project" value="UniProtKB-KW"/>
</dbReference>
<dbReference type="GO" id="GO:0003735">
    <property type="term" value="F:structural constituent of ribosome"/>
    <property type="evidence" value="ECO:0007669"/>
    <property type="project" value="InterPro"/>
</dbReference>
<dbReference type="EMBL" id="VAHF01000009">
    <property type="protein sequence ID" value="TXG53798.1"/>
    <property type="molecule type" value="Genomic_DNA"/>
</dbReference>
<evidence type="ECO:0000256" key="4">
    <source>
        <dbReference type="ARBA" id="ARBA00023274"/>
    </source>
</evidence>
<evidence type="ECO:0000259" key="5">
    <source>
        <dbReference type="Pfam" id="PF26026"/>
    </source>
</evidence>
<dbReference type="Pfam" id="PF26026">
    <property type="entry name" value="RNA_hel_CTD"/>
    <property type="match status" value="1"/>
</dbReference>
<dbReference type="Proteomes" id="UP000323000">
    <property type="component" value="Chromosome 9"/>
</dbReference>
<keyword evidence="2" id="KW-0067">ATP-binding</keyword>
<dbReference type="InterPro" id="IPR036967">
    <property type="entry name" value="Ribosomal_uS11_sf"/>
</dbReference>
<keyword evidence="7" id="KW-1185">Reference proteome</keyword>
<proteinExistence type="predicted"/>
<accession>A0A5C7HA11</accession>
<dbReference type="InterPro" id="IPR059023">
    <property type="entry name" value="RNA_hel_CTD"/>
</dbReference>
<dbReference type="AlphaFoldDB" id="A0A5C7HA11"/>
<keyword evidence="2" id="KW-0547">Nucleotide-binding</keyword>
<organism evidence="6 7">
    <name type="scientific">Acer yangbiense</name>
    <dbReference type="NCBI Taxonomy" id="1000413"/>
    <lineage>
        <taxon>Eukaryota</taxon>
        <taxon>Viridiplantae</taxon>
        <taxon>Streptophyta</taxon>
        <taxon>Embryophyta</taxon>
        <taxon>Tracheophyta</taxon>
        <taxon>Spermatophyta</taxon>
        <taxon>Magnoliopsida</taxon>
        <taxon>eudicotyledons</taxon>
        <taxon>Gunneridae</taxon>
        <taxon>Pentapetalae</taxon>
        <taxon>rosids</taxon>
        <taxon>malvids</taxon>
        <taxon>Sapindales</taxon>
        <taxon>Sapindaceae</taxon>
        <taxon>Hippocastanoideae</taxon>
        <taxon>Acereae</taxon>
        <taxon>Acer</taxon>
    </lineage>
</organism>
<evidence type="ECO:0000313" key="6">
    <source>
        <dbReference type="EMBL" id="TXG53798.1"/>
    </source>
</evidence>
<evidence type="ECO:0000256" key="3">
    <source>
        <dbReference type="ARBA" id="ARBA00022980"/>
    </source>
</evidence>
<sequence>MCIIFKFVYSQVETNKVFLRDTTVISPFSILLFGGSINIQHQVSILSILVHLDGSYANAGRMYSIAITGQVIIDGWLKLTAPAQTAVLFKELRSTLQTIWKEMIRNPEVKADRDESSPYAAMLAAQDVSSICKELGITAIFN</sequence>
<evidence type="ECO:0000256" key="1">
    <source>
        <dbReference type="ARBA" id="ARBA00022801"/>
    </source>
</evidence>
<keyword evidence="4" id="KW-0687">Ribonucleoprotein</keyword>
<dbReference type="Gene3D" id="3.30.420.80">
    <property type="entry name" value="Ribosomal protein S11"/>
    <property type="match status" value="1"/>
</dbReference>
<reference evidence="7" key="1">
    <citation type="journal article" date="2019" name="Gigascience">
        <title>De novo genome assembly of the endangered Acer yangbiense, a plant species with extremely small populations endemic to Yunnan Province, China.</title>
        <authorList>
            <person name="Yang J."/>
            <person name="Wariss H.M."/>
            <person name="Tao L."/>
            <person name="Zhang R."/>
            <person name="Yun Q."/>
            <person name="Hollingsworth P."/>
            <person name="Dao Z."/>
            <person name="Luo G."/>
            <person name="Guo H."/>
            <person name="Ma Y."/>
            <person name="Sun W."/>
        </authorList>
    </citation>
    <scope>NUCLEOTIDE SEQUENCE [LARGE SCALE GENOMIC DNA]</scope>
    <source>
        <strain evidence="7">cv. Malutang</strain>
    </source>
</reference>
<evidence type="ECO:0000256" key="2">
    <source>
        <dbReference type="ARBA" id="ARBA00022806"/>
    </source>
</evidence>